<dbReference type="GeneID" id="35296246"/>
<dbReference type="RefSeq" id="WP_086043288.1">
    <property type="nucleotide sequence ID" value="NZ_CP021059.1"/>
</dbReference>
<dbReference type="InterPro" id="IPR003615">
    <property type="entry name" value="HNH_nuc"/>
</dbReference>
<evidence type="ECO:0000313" key="2">
    <source>
        <dbReference type="EMBL" id="ARQ07752.1"/>
    </source>
</evidence>
<dbReference type="Proteomes" id="UP000194154">
    <property type="component" value="Chromosome"/>
</dbReference>
<feature type="domain" description="HNH nuclease" evidence="1">
    <location>
        <begin position="51"/>
        <end position="112"/>
    </location>
</feature>
<dbReference type="GO" id="GO:0004519">
    <property type="term" value="F:endonuclease activity"/>
    <property type="evidence" value="ECO:0007669"/>
    <property type="project" value="UniProtKB-KW"/>
</dbReference>
<dbReference type="EMBL" id="CP021059">
    <property type="protein sequence ID" value="ARQ07752.1"/>
    <property type="molecule type" value="Genomic_DNA"/>
</dbReference>
<organism evidence="2 3">
    <name type="scientific">Macrococcoides canis</name>
    <dbReference type="NCBI Taxonomy" id="1855823"/>
    <lineage>
        <taxon>Bacteria</taxon>
        <taxon>Bacillati</taxon>
        <taxon>Bacillota</taxon>
        <taxon>Bacilli</taxon>
        <taxon>Bacillales</taxon>
        <taxon>Staphylococcaceae</taxon>
        <taxon>Macrococcoides</taxon>
    </lineage>
</organism>
<dbReference type="GO" id="GO:0003676">
    <property type="term" value="F:nucleic acid binding"/>
    <property type="evidence" value="ECO:0007669"/>
    <property type="project" value="InterPro"/>
</dbReference>
<evidence type="ECO:0000259" key="1">
    <source>
        <dbReference type="SMART" id="SM00507"/>
    </source>
</evidence>
<keyword evidence="2" id="KW-0378">Hydrolase</keyword>
<dbReference type="STRING" id="1855823.MCCS_21630"/>
<reference evidence="2 3" key="1">
    <citation type="journal article" date="2017" name="Int. J. Syst. Evol. Microbiol.">
        <title>Macrococcus canis sp. nov., a skin bacterium associated with infections in dogs.</title>
        <authorList>
            <person name="Gobeli Brawand S."/>
            <person name="Cotting K."/>
            <person name="Gomez-Sanz E."/>
            <person name="Collaud A."/>
            <person name="Thomann A."/>
            <person name="Brodard I."/>
            <person name="Rodriguez-Campos S."/>
            <person name="Strauss C."/>
            <person name="Perreten V."/>
        </authorList>
    </citation>
    <scope>NUCLEOTIDE SEQUENCE [LARGE SCALE GENOMIC DNA]</scope>
    <source>
        <strain evidence="2 3">KM45013</strain>
    </source>
</reference>
<keyword evidence="3" id="KW-1185">Reference proteome</keyword>
<dbReference type="SMART" id="SM00507">
    <property type="entry name" value="HNHc"/>
    <property type="match status" value="1"/>
</dbReference>
<gene>
    <name evidence="2" type="ORF">MCCS_21630</name>
</gene>
<name>A0A1W7ADT3_9STAP</name>
<dbReference type="KEGG" id="mcak:MCCS_21630"/>
<keyword evidence="2" id="KW-0540">Nuclease</keyword>
<accession>A0A1W7ADT3</accession>
<proteinExistence type="predicted"/>
<keyword evidence="2" id="KW-0255">Endonuclease</keyword>
<dbReference type="InterPro" id="IPR002711">
    <property type="entry name" value="HNH"/>
</dbReference>
<dbReference type="AlphaFoldDB" id="A0A1W7ADT3"/>
<dbReference type="OrthoDB" id="9816185at2"/>
<protein>
    <submittedName>
        <fullName evidence="2">HNH endonuclease</fullName>
    </submittedName>
</protein>
<sequence>MGYRQCSYENLTYENLKSQKEELAKLIDERVRKKEKKGLHFSKINSKKSPYYEKFKNIYFNKCAYCGISIVINSISLFEIDHFVNKTKLICPDNSNVDSINNLVFSCRKCNQAKSDFDTTEIHDLLHPDNGNLALIFKRGKYYEIDIEENYKTNKIVNEFYKKLEFDNRFRKLDYLLTNVYYIKENIDLKYENNLRKSINDLYIRMIEIRNNTVI</sequence>
<dbReference type="Pfam" id="PF01844">
    <property type="entry name" value="HNH"/>
    <property type="match status" value="1"/>
</dbReference>
<dbReference type="Gene3D" id="1.10.30.50">
    <property type="match status" value="1"/>
</dbReference>
<dbReference type="GO" id="GO:0008270">
    <property type="term" value="F:zinc ion binding"/>
    <property type="evidence" value="ECO:0007669"/>
    <property type="project" value="InterPro"/>
</dbReference>
<evidence type="ECO:0000313" key="3">
    <source>
        <dbReference type="Proteomes" id="UP000194154"/>
    </source>
</evidence>